<protein>
    <recommendedName>
        <fullName evidence="3">HAT C-terminal dimerisation domain-containing protein</fullName>
    </recommendedName>
</protein>
<sequence>MSDKCERLFSSAKLTIVDRRGRLKADIIKACKCLRAWYRKPQVEENNNGKDYGNDNDWVAS</sequence>
<keyword evidence="2" id="KW-1185">Reference proteome</keyword>
<dbReference type="OrthoDB" id="4961408at2759"/>
<dbReference type="RefSeq" id="XP_045952196.1">
    <property type="nucleotide sequence ID" value="XM_046108668.1"/>
</dbReference>
<evidence type="ECO:0000313" key="2">
    <source>
        <dbReference type="Proteomes" id="UP000758603"/>
    </source>
</evidence>
<organism evidence="1 2">
    <name type="scientific">Truncatella angustata</name>
    <dbReference type="NCBI Taxonomy" id="152316"/>
    <lineage>
        <taxon>Eukaryota</taxon>
        <taxon>Fungi</taxon>
        <taxon>Dikarya</taxon>
        <taxon>Ascomycota</taxon>
        <taxon>Pezizomycotina</taxon>
        <taxon>Sordariomycetes</taxon>
        <taxon>Xylariomycetidae</taxon>
        <taxon>Amphisphaeriales</taxon>
        <taxon>Sporocadaceae</taxon>
        <taxon>Truncatella</taxon>
    </lineage>
</organism>
<gene>
    <name evidence="1" type="ORF">BKA67DRAFT_670117</name>
</gene>
<name>A0A9P8UCE3_9PEZI</name>
<dbReference type="SUPFAM" id="SSF53098">
    <property type="entry name" value="Ribonuclease H-like"/>
    <property type="match status" value="1"/>
</dbReference>
<reference evidence="1" key="1">
    <citation type="journal article" date="2021" name="Nat. Commun.">
        <title>Genetic determinants of endophytism in the Arabidopsis root mycobiome.</title>
        <authorList>
            <person name="Mesny F."/>
            <person name="Miyauchi S."/>
            <person name="Thiergart T."/>
            <person name="Pickel B."/>
            <person name="Atanasova L."/>
            <person name="Karlsson M."/>
            <person name="Huettel B."/>
            <person name="Barry K.W."/>
            <person name="Haridas S."/>
            <person name="Chen C."/>
            <person name="Bauer D."/>
            <person name="Andreopoulos W."/>
            <person name="Pangilinan J."/>
            <person name="LaButti K."/>
            <person name="Riley R."/>
            <person name="Lipzen A."/>
            <person name="Clum A."/>
            <person name="Drula E."/>
            <person name="Henrissat B."/>
            <person name="Kohler A."/>
            <person name="Grigoriev I.V."/>
            <person name="Martin F.M."/>
            <person name="Hacquard S."/>
        </authorList>
    </citation>
    <scope>NUCLEOTIDE SEQUENCE</scope>
    <source>
        <strain evidence="1">MPI-SDFR-AT-0073</strain>
    </source>
</reference>
<dbReference type="GeneID" id="70137559"/>
<proteinExistence type="predicted"/>
<dbReference type="Proteomes" id="UP000758603">
    <property type="component" value="Unassembled WGS sequence"/>
</dbReference>
<dbReference type="AlphaFoldDB" id="A0A9P8UCE3"/>
<evidence type="ECO:0008006" key="3">
    <source>
        <dbReference type="Google" id="ProtNLM"/>
    </source>
</evidence>
<comment type="caution">
    <text evidence="1">The sequence shown here is derived from an EMBL/GenBank/DDBJ whole genome shotgun (WGS) entry which is preliminary data.</text>
</comment>
<evidence type="ECO:0000313" key="1">
    <source>
        <dbReference type="EMBL" id="KAH6645682.1"/>
    </source>
</evidence>
<dbReference type="InterPro" id="IPR012337">
    <property type="entry name" value="RNaseH-like_sf"/>
</dbReference>
<dbReference type="EMBL" id="JAGPXC010000011">
    <property type="protein sequence ID" value="KAH6645682.1"/>
    <property type="molecule type" value="Genomic_DNA"/>
</dbReference>
<accession>A0A9P8UCE3</accession>